<keyword evidence="8" id="KW-1185">Reference proteome</keyword>
<keyword evidence="5" id="KW-0472">Membrane</keyword>
<evidence type="ECO:0000256" key="1">
    <source>
        <dbReference type="ARBA" id="ARBA00004651"/>
    </source>
</evidence>
<evidence type="ECO:0000256" key="4">
    <source>
        <dbReference type="ARBA" id="ARBA00022989"/>
    </source>
</evidence>
<reference evidence="7 8" key="1">
    <citation type="submission" date="2020-12" db="EMBL/GenBank/DDBJ databases">
        <title>Sulforoseuscoccus oceanibium gen. nov., sp. nov., a representative of the phylum Verrucomicrobia with special cytoplasmic membrane, and proposal of Sulforoseuscoccusaceae fam. nov.</title>
        <authorList>
            <person name="Xi F."/>
        </authorList>
    </citation>
    <scope>NUCLEOTIDE SEQUENCE [LARGE SCALE GENOMIC DNA]</scope>
    <source>
        <strain evidence="7 8">T37</strain>
    </source>
</reference>
<dbReference type="Proteomes" id="UP000475117">
    <property type="component" value="Chromosome"/>
</dbReference>
<organism evidence="7 8">
    <name type="scientific">Sulfuriroseicoccus oceanibius</name>
    <dbReference type="NCBI Taxonomy" id="2707525"/>
    <lineage>
        <taxon>Bacteria</taxon>
        <taxon>Pseudomonadati</taxon>
        <taxon>Verrucomicrobiota</taxon>
        <taxon>Verrucomicrobiia</taxon>
        <taxon>Verrucomicrobiales</taxon>
        <taxon>Verrucomicrobiaceae</taxon>
        <taxon>Sulfuriroseicoccus</taxon>
    </lineage>
</organism>
<evidence type="ECO:0000259" key="6">
    <source>
        <dbReference type="Pfam" id="PF00892"/>
    </source>
</evidence>
<proteinExistence type="predicted"/>
<dbReference type="InterPro" id="IPR050638">
    <property type="entry name" value="AA-Vitamin_Transporters"/>
</dbReference>
<evidence type="ECO:0000313" key="8">
    <source>
        <dbReference type="Proteomes" id="UP000475117"/>
    </source>
</evidence>
<name>A0A6B3LDK9_9BACT</name>
<dbReference type="InterPro" id="IPR037185">
    <property type="entry name" value="EmrE-like"/>
</dbReference>
<dbReference type="EMBL" id="CP066776">
    <property type="protein sequence ID" value="QQL45772.1"/>
    <property type="molecule type" value="Genomic_DNA"/>
</dbReference>
<accession>A0A6B3LDK9</accession>
<keyword evidence="4" id="KW-1133">Transmembrane helix</keyword>
<dbReference type="GO" id="GO:0005886">
    <property type="term" value="C:plasma membrane"/>
    <property type="evidence" value="ECO:0007669"/>
    <property type="project" value="UniProtKB-SubCell"/>
</dbReference>
<feature type="domain" description="EamA" evidence="6">
    <location>
        <begin position="17"/>
        <end position="155"/>
    </location>
</feature>
<dbReference type="PANTHER" id="PTHR32322">
    <property type="entry name" value="INNER MEMBRANE TRANSPORTER"/>
    <property type="match status" value="1"/>
</dbReference>
<dbReference type="InterPro" id="IPR000620">
    <property type="entry name" value="EamA_dom"/>
</dbReference>
<dbReference type="Pfam" id="PF00892">
    <property type="entry name" value="EamA"/>
    <property type="match status" value="2"/>
</dbReference>
<comment type="subcellular location">
    <subcellularLocation>
        <location evidence="1">Cell membrane</location>
        <topology evidence="1">Multi-pass membrane protein</topology>
    </subcellularLocation>
</comment>
<dbReference type="AlphaFoldDB" id="A0A6B3LDK9"/>
<dbReference type="PANTHER" id="PTHR32322:SF18">
    <property type="entry name" value="S-ADENOSYLMETHIONINE_S-ADENOSYLHOMOCYSTEINE TRANSPORTER"/>
    <property type="match status" value="1"/>
</dbReference>
<keyword evidence="2" id="KW-1003">Cell membrane</keyword>
<evidence type="ECO:0000256" key="5">
    <source>
        <dbReference type="ARBA" id="ARBA00023136"/>
    </source>
</evidence>
<keyword evidence="3" id="KW-0812">Transmembrane</keyword>
<sequence>MTHDTRPTPPAWVLPVCAIFCAVMWGSAFPGVKYLYRTASDQLNVETTLWVCLLLAGIRFTIGGGALLAITPGAWTAAKRAPLKPLIAFGLLQTFLQYLLFYTSMTVASGTLGAMLTVSGNFFWVILAPLLLHSPWPRPIQWLMLVLGAAGVVWAVAAPGAEAGNPVLGAALFLGASFCGSLALIVVQSLKAHLPMRTATGLSLFGGGVALLLCAAPAWHHIPELFTHPGMIVVTLYMAFVSATAFSVWNWLTTKFPVNLLAAYRFFIPVSGVTLSTLFIPGESPGAGIIGGGILVLLAVAGLQRYQVRPVAGVR</sequence>
<gene>
    <name evidence="7" type="ORF">G3M56_004085</name>
</gene>
<dbReference type="SUPFAM" id="SSF103481">
    <property type="entry name" value="Multidrug resistance efflux transporter EmrE"/>
    <property type="match status" value="2"/>
</dbReference>
<evidence type="ECO:0000256" key="3">
    <source>
        <dbReference type="ARBA" id="ARBA00022692"/>
    </source>
</evidence>
<protein>
    <submittedName>
        <fullName evidence="7">DMT family transporter</fullName>
    </submittedName>
</protein>
<evidence type="ECO:0000313" key="7">
    <source>
        <dbReference type="EMBL" id="QQL45772.1"/>
    </source>
</evidence>
<feature type="domain" description="EamA" evidence="6">
    <location>
        <begin position="168"/>
        <end position="302"/>
    </location>
</feature>
<dbReference type="KEGG" id="soa:G3M56_004085"/>
<evidence type="ECO:0000256" key="2">
    <source>
        <dbReference type="ARBA" id="ARBA00022475"/>
    </source>
</evidence>
<dbReference type="RefSeq" id="WP_164365490.1">
    <property type="nucleotide sequence ID" value="NZ_CP066776.1"/>
</dbReference>